<dbReference type="Gene3D" id="3.30.160.20">
    <property type="match status" value="5"/>
</dbReference>
<feature type="compositionally biased region" description="Acidic residues" evidence="4">
    <location>
        <begin position="297"/>
        <end position="309"/>
    </location>
</feature>
<dbReference type="SUPFAM" id="SSF54768">
    <property type="entry name" value="dsRNA-binding domain-like"/>
    <property type="match status" value="5"/>
</dbReference>
<dbReference type="GO" id="GO:0032839">
    <property type="term" value="C:dendrite cytoplasm"/>
    <property type="evidence" value="ECO:0007669"/>
    <property type="project" value="GOC"/>
</dbReference>
<dbReference type="GO" id="GO:0003725">
    <property type="term" value="F:double-stranded RNA binding"/>
    <property type="evidence" value="ECO:0007669"/>
    <property type="project" value="TreeGrafter"/>
</dbReference>
<evidence type="ECO:0000256" key="1">
    <source>
        <dbReference type="ARBA" id="ARBA00022737"/>
    </source>
</evidence>
<evidence type="ECO:0000256" key="2">
    <source>
        <dbReference type="ARBA" id="ARBA00022884"/>
    </source>
</evidence>
<evidence type="ECO:0000313" key="6">
    <source>
        <dbReference type="EMBL" id="KAK0403446.1"/>
    </source>
</evidence>
<feature type="domain" description="DRBM" evidence="5">
    <location>
        <begin position="699"/>
        <end position="768"/>
    </location>
</feature>
<evidence type="ECO:0000256" key="3">
    <source>
        <dbReference type="PROSITE-ProRule" id="PRU00266"/>
    </source>
</evidence>
<proteinExistence type="predicted"/>
<evidence type="ECO:0000259" key="5">
    <source>
        <dbReference type="PROSITE" id="PS50137"/>
    </source>
</evidence>
<dbReference type="GO" id="GO:0035418">
    <property type="term" value="P:protein localization to synapse"/>
    <property type="evidence" value="ECO:0007669"/>
    <property type="project" value="TreeGrafter"/>
</dbReference>
<dbReference type="InterPro" id="IPR014720">
    <property type="entry name" value="dsRBD_dom"/>
</dbReference>
<name>A0AA39HCQ8_9BILA</name>
<dbReference type="AlphaFoldDB" id="A0AA39HCQ8"/>
<feature type="region of interest" description="Disordered" evidence="4">
    <location>
        <begin position="1"/>
        <end position="36"/>
    </location>
</feature>
<dbReference type="CDD" id="cd19861">
    <property type="entry name" value="DSRM_STAU_rpt5"/>
    <property type="match status" value="1"/>
</dbReference>
<dbReference type="InterPro" id="IPR051740">
    <property type="entry name" value="DRBM-containing_protein"/>
</dbReference>
<feature type="domain" description="DRBM" evidence="5">
    <location>
        <begin position="64"/>
        <end position="132"/>
    </location>
</feature>
<feature type="compositionally biased region" description="Pro residues" evidence="4">
    <location>
        <begin position="8"/>
        <end position="20"/>
    </location>
</feature>
<organism evidence="6 7">
    <name type="scientific">Steinernema hermaphroditum</name>
    <dbReference type="NCBI Taxonomy" id="289476"/>
    <lineage>
        <taxon>Eukaryota</taxon>
        <taxon>Metazoa</taxon>
        <taxon>Ecdysozoa</taxon>
        <taxon>Nematoda</taxon>
        <taxon>Chromadorea</taxon>
        <taxon>Rhabditida</taxon>
        <taxon>Tylenchina</taxon>
        <taxon>Panagrolaimomorpha</taxon>
        <taxon>Strongyloidoidea</taxon>
        <taxon>Steinernematidae</taxon>
        <taxon>Steinernema</taxon>
    </lineage>
</organism>
<feature type="region of interest" description="Disordered" evidence="4">
    <location>
        <begin position="281"/>
        <end position="319"/>
    </location>
</feature>
<dbReference type="CDD" id="cd19860">
    <property type="entry name" value="DSRM_STAU_rpt4"/>
    <property type="match status" value="1"/>
</dbReference>
<sequence>MDSGSAGNPPPTPPEEPPSTSPLARSSAAAHPEPWCGKHINDAEPVVKNVYNYAQRLSVQTDKTPMCRIAELSRYNKLRHEYVLLDESGPAHKKRFTVNLVLQAGEAYEGSGASIKKAQQAAAEVALQHTKFPLPPERPKRAKKDSSNPVQLLVSVAQQLKIPISFKDINDVPQNAPPSPFSVPPQFRPPYVPPPQFHRPPPPPLMALPPGVPPYYVPPIYFPPPQRPVCPTAPIVHSHTVSLKFGNKEVTAKGVNKNQARINAALDALRILAPSLEKLAESEKVAESPSNKSDSSTDSDCDDEKENAEDDRKKSRHKSVVSLIHEKALQMRMDVEFEILKESGEPHKRQYLMRCMLSNSIDVIMADGEGGSKKSAKQAACSKMLSKLNNLKSDPVYIASALLKTTRRTSGTAKEQKRKTIVKDMKKDPLYGHHINPISRLIQVMQINHDPDPKFEVVGEHGQGRYKEFIVEVSCKGLQCEGTGPNKKLAKRAAAEAMLAKIGYVKPMPQPGKSLLKKRSTDELPPIDTFTCEEFVSPSMDIGVFDPNALCGSPDTEEQVEESVSPEVQSSKNLTFADVDRCLRDEEFEVRKVTEQFQSIKVESPVPNDSDDGSIAVRKESKRRVTFSSHVSACPPPDDTTYPESLIAPLKSELIVEGKIRKGKRDSKKALTDEQKQQIVSLSTAFLSIYKQSIDSTESPCKCLDSISKSIRFVCTYTDFPREESSEQQYFSLVTLGIEKPIVCHGSGVSQETAHNDAAFNALETLSKLSLTTITPNNV</sequence>
<dbReference type="EMBL" id="JAUCMV010000004">
    <property type="protein sequence ID" value="KAK0403446.1"/>
    <property type="molecule type" value="Genomic_DNA"/>
</dbReference>
<dbReference type="GO" id="GO:0043025">
    <property type="term" value="C:neuronal cell body"/>
    <property type="evidence" value="ECO:0007669"/>
    <property type="project" value="TreeGrafter"/>
</dbReference>
<feature type="domain" description="DRBM" evidence="5">
    <location>
        <begin position="436"/>
        <end position="504"/>
    </location>
</feature>
<dbReference type="PANTHER" id="PTHR46054">
    <property type="entry name" value="MATERNAL EFFECT PROTEIN STAUFEN"/>
    <property type="match status" value="1"/>
</dbReference>
<keyword evidence="7" id="KW-1185">Reference proteome</keyword>
<evidence type="ECO:0000313" key="7">
    <source>
        <dbReference type="Proteomes" id="UP001175271"/>
    </source>
</evidence>
<dbReference type="GO" id="GO:0007281">
    <property type="term" value="P:germ cell development"/>
    <property type="evidence" value="ECO:0007669"/>
    <property type="project" value="TreeGrafter"/>
</dbReference>
<dbReference type="GO" id="GO:0010494">
    <property type="term" value="C:cytoplasmic stress granule"/>
    <property type="evidence" value="ECO:0007669"/>
    <property type="project" value="TreeGrafter"/>
</dbReference>
<dbReference type="GO" id="GO:0008298">
    <property type="term" value="P:intracellular mRNA localization"/>
    <property type="evidence" value="ECO:0007669"/>
    <property type="project" value="TreeGrafter"/>
</dbReference>
<protein>
    <recommendedName>
        <fullName evidence="5">DRBM domain-containing protein</fullName>
    </recommendedName>
</protein>
<feature type="domain" description="DRBM" evidence="5">
    <location>
        <begin position="148"/>
        <end position="274"/>
    </location>
</feature>
<dbReference type="GO" id="GO:0098964">
    <property type="term" value="P:anterograde dendritic transport of messenger ribonucleoprotein complex"/>
    <property type="evidence" value="ECO:0007669"/>
    <property type="project" value="TreeGrafter"/>
</dbReference>
<comment type="caution">
    <text evidence="6">The sequence shown here is derived from an EMBL/GenBank/DDBJ whole genome shotgun (WGS) entry which is preliminary data.</text>
</comment>
<keyword evidence="1" id="KW-0677">Repeat</keyword>
<reference evidence="6" key="1">
    <citation type="submission" date="2023-06" db="EMBL/GenBank/DDBJ databases">
        <title>Genomic analysis of the entomopathogenic nematode Steinernema hermaphroditum.</title>
        <authorList>
            <person name="Schwarz E.M."/>
            <person name="Heppert J.K."/>
            <person name="Baniya A."/>
            <person name="Schwartz H.T."/>
            <person name="Tan C.-H."/>
            <person name="Antoshechkin I."/>
            <person name="Sternberg P.W."/>
            <person name="Goodrich-Blair H."/>
            <person name="Dillman A.R."/>
        </authorList>
    </citation>
    <scope>NUCLEOTIDE SEQUENCE</scope>
    <source>
        <strain evidence="6">PS9179</strain>
        <tissue evidence="6">Whole animal</tissue>
    </source>
</reference>
<accession>A0AA39HCQ8</accession>
<gene>
    <name evidence="6" type="ORF">QR680_016922</name>
</gene>
<dbReference type="SMART" id="SM00358">
    <property type="entry name" value="DSRM"/>
    <property type="match status" value="4"/>
</dbReference>
<evidence type="ECO:0000256" key="4">
    <source>
        <dbReference type="SAM" id="MobiDB-lite"/>
    </source>
</evidence>
<dbReference type="InterPro" id="IPR032478">
    <property type="entry name" value="Staufen_C"/>
</dbReference>
<dbReference type="PANTHER" id="PTHR46054:SF3">
    <property type="entry name" value="MATERNAL EFFECT PROTEIN STAUFEN"/>
    <property type="match status" value="1"/>
</dbReference>
<dbReference type="Pfam" id="PF16482">
    <property type="entry name" value="Staufen_C"/>
    <property type="match status" value="1"/>
</dbReference>
<dbReference type="Proteomes" id="UP001175271">
    <property type="component" value="Unassembled WGS sequence"/>
</dbReference>
<feature type="domain" description="DRBM" evidence="5">
    <location>
        <begin position="319"/>
        <end position="390"/>
    </location>
</feature>
<dbReference type="PROSITE" id="PS50137">
    <property type="entry name" value="DS_RBD"/>
    <property type="match status" value="5"/>
</dbReference>
<dbReference type="GO" id="GO:0005886">
    <property type="term" value="C:plasma membrane"/>
    <property type="evidence" value="ECO:0007669"/>
    <property type="project" value="TreeGrafter"/>
</dbReference>
<keyword evidence="2 3" id="KW-0694">RNA-binding</keyword>
<dbReference type="FunFam" id="3.30.160.20:FF:000007">
    <property type="entry name" value="Double-stranded RNA-binding protein Staufen homolog 1"/>
    <property type="match status" value="2"/>
</dbReference>
<dbReference type="Pfam" id="PF00035">
    <property type="entry name" value="dsrm"/>
    <property type="match status" value="3"/>
</dbReference>
<dbReference type="GO" id="GO:0003729">
    <property type="term" value="F:mRNA binding"/>
    <property type="evidence" value="ECO:0007669"/>
    <property type="project" value="TreeGrafter"/>
</dbReference>
<dbReference type="CDD" id="cd19857">
    <property type="entry name" value="DSRM_STAU_rpt1"/>
    <property type="match status" value="1"/>
</dbReference>